<evidence type="ECO:0000256" key="9">
    <source>
        <dbReference type="ARBA" id="ARBA00023180"/>
    </source>
</evidence>
<feature type="compositionally biased region" description="Basic and acidic residues" evidence="16">
    <location>
        <begin position="1"/>
        <end position="23"/>
    </location>
</feature>
<dbReference type="Proteomes" id="UP000809789">
    <property type="component" value="Unassembled WGS sequence"/>
</dbReference>
<keyword evidence="5" id="KW-0378">Hydrolase</keyword>
<dbReference type="InterPro" id="IPR050386">
    <property type="entry name" value="Glycosyl_hydrolase_5"/>
</dbReference>
<dbReference type="InterPro" id="IPR001547">
    <property type="entry name" value="Glyco_hydro_5"/>
</dbReference>
<evidence type="ECO:0000256" key="13">
    <source>
        <dbReference type="ARBA" id="ARBA00037126"/>
    </source>
</evidence>
<comment type="caution">
    <text evidence="19">The sequence shown here is derived from an EMBL/GenBank/DDBJ whole genome shotgun (WGS) entry which is preliminary data.</text>
</comment>
<dbReference type="GO" id="GO:0071555">
    <property type="term" value="P:cell wall organization"/>
    <property type="evidence" value="ECO:0007669"/>
    <property type="project" value="UniProtKB-KW"/>
</dbReference>
<evidence type="ECO:0000256" key="14">
    <source>
        <dbReference type="ARBA" id="ARBA00038929"/>
    </source>
</evidence>
<feature type="compositionally biased region" description="Polar residues" evidence="16">
    <location>
        <begin position="236"/>
        <end position="246"/>
    </location>
</feature>
<feature type="compositionally biased region" description="Basic and acidic residues" evidence="16">
    <location>
        <begin position="159"/>
        <end position="199"/>
    </location>
</feature>
<feature type="compositionally biased region" description="Basic and acidic residues" evidence="16">
    <location>
        <begin position="52"/>
        <end position="68"/>
    </location>
</feature>
<comment type="catalytic activity">
    <reaction evidence="12">
        <text>Successive hydrolysis of beta-D-glucose units from the non-reducing ends of (1-&gt;3)-beta-D-glucans, releasing alpha-glucose.</text>
        <dbReference type="EC" id="3.2.1.58"/>
    </reaction>
</comment>
<keyword evidence="11" id="KW-0961">Cell wall biogenesis/degradation</keyword>
<organism evidence="19 20">
    <name type="scientific">Elsinoe batatas</name>
    <dbReference type="NCBI Taxonomy" id="2601811"/>
    <lineage>
        <taxon>Eukaryota</taxon>
        <taxon>Fungi</taxon>
        <taxon>Dikarya</taxon>
        <taxon>Ascomycota</taxon>
        <taxon>Pezizomycotina</taxon>
        <taxon>Dothideomycetes</taxon>
        <taxon>Dothideomycetidae</taxon>
        <taxon>Myriangiales</taxon>
        <taxon>Elsinoaceae</taxon>
        <taxon>Elsinoe</taxon>
    </lineage>
</organism>
<dbReference type="SUPFAM" id="SSF51445">
    <property type="entry name" value="(Trans)glycosidases"/>
    <property type="match status" value="1"/>
</dbReference>
<dbReference type="Gene3D" id="3.20.20.80">
    <property type="entry name" value="Glycosidases"/>
    <property type="match status" value="1"/>
</dbReference>
<evidence type="ECO:0000313" key="20">
    <source>
        <dbReference type="Proteomes" id="UP000809789"/>
    </source>
</evidence>
<feature type="region of interest" description="Disordered" evidence="16">
    <location>
        <begin position="426"/>
        <end position="449"/>
    </location>
</feature>
<dbReference type="GO" id="GO:0009986">
    <property type="term" value="C:cell surface"/>
    <property type="evidence" value="ECO:0007669"/>
    <property type="project" value="TreeGrafter"/>
</dbReference>
<comment type="similarity">
    <text evidence="2">Belongs to the glycosyl hydrolase 5 (cellulase A) family.</text>
</comment>
<reference evidence="19" key="1">
    <citation type="submission" date="2021-07" db="EMBL/GenBank/DDBJ databases">
        <title>Elsinoe batatas strain:CRI-CJ2 Genome sequencing and assembly.</title>
        <authorList>
            <person name="Huang L."/>
        </authorList>
    </citation>
    <scope>NUCLEOTIDE SEQUENCE</scope>
    <source>
        <strain evidence="19">CRI-CJ2</strain>
    </source>
</reference>
<evidence type="ECO:0000256" key="3">
    <source>
        <dbReference type="ARBA" id="ARBA00022475"/>
    </source>
</evidence>
<evidence type="ECO:0000256" key="8">
    <source>
        <dbReference type="ARBA" id="ARBA00023136"/>
    </source>
</evidence>
<accession>A0A8K0L9K8</accession>
<gene>
    <name evidence="19" type="ORF">KVT40_000169</name>
</gene>
<feature type="compositionally biased region" description="Basic and acidic residues" evidence="16">
    <location>
        <begin position="224"/>
        <end position="235"/>
    </location>
</feature>
<evidence type="ECO:0000256" key="1">
    <source>
        <dbReference type="ARBA" id="ARBA00004401"/>
    </source>
</evidence>
<evidence type="ECO:0000256" key="7">
    <source>
        <dbReference type="ARBA" id="ARBA00022989"/>
    </source>
</evidence>
<evidence type="ECO:0000256" key="16">
    <source>
        <dbReference type="SAM" id="MobiDB-lite"/>
    </source>
</evidence>
<dbReference type="InterPro" id="IPR017853">
    <property type="entry name" value="GH"/>
</dbReference>
<evidence type="ECO:0000256" key="15">
    <source>
        <dbReference type="ARBA" id="ARBA00041260"/>
    </source>
</evidence>
<feature type="compositionally biased region" description="Basic and acidic residues" evidence="16">
    <location>
        <begin position="297"/>
        <end position="312"/>
    </location>
</feature>
<feature type="transmembrane region" description="Helical" evidence="17">
    <location>
        <begin position="398"/>
        <end position="419"/>
    </location>
</feature>
<dbReference type="GO" id="GO:0004338">
    <property type="term" value="F:glucan exo-1,3-beta-glucosidase activity"/>
    <property type="evidence" value="ECO:0007669"/>
    <property type="project" value="UniProtKB-EC"/>
</dbReference>
<keyword evidence="8 17" id="KW-0472">Membrane</keyword>
<keyword evidence="6" id="KW-0735">Signal-anchor</keyword>
<evidence type="ECO:0000313" key="19">
    <source>
        <dbReference type="EMBL" id="KAG8631029.1"/>
    </source>
</evidence>
<dbReference type="EC" id="3.2.1.58" evidence="14"/>
<comment type="function">
    <text evidence="13">Glucosidase involved in the degradation of cellulosic biomass. Active on lichenan.</text>
</comment>
<dbReference type="AlphaFoldDB" id="A0A8K0L9K8"/>
<name>A0A8K0L9K8_9PEZI</name>
<keyword evidence="4 17" id="KW-0812">Transmembrane</keyword>
<dbReference type="GO" id="GO:0009251">
    <property type="term" value="P:glucan catabolic process"/>
    <property type="evidence" value="ECO:0007669"/>
    <property type="project" value="TreeGrafter"/>
</dbReference>
<feature type="region of interest" description="Disordered" evidence="16">
    <location>
        <begin position="270"/>
        <end position="312"/>
    </location>
</feature>
<keyword evidence="3" id="KW-1003">Cell membrane</keyword>
<evidence type="ECO:0000256" key="17">
    <source>
        <dbReference type="SAM" id="Phobius"/>
    </source>
</evidence>
<evidence type="ECO:0000256" key="10">
    <source>
        <dbReference type="ARBA" id="ARBA00023295"/>
    </source>
</evidence>
<dbReference type="OrthoDB" id="62120at2759"/>
<evidence type="ECO:0000256" key="2">
    <source>
        <dbReference type="ARBA" id="ARBA00005641"/>
    </source>
</evidence>
<dbReference type="Pfam" id="PF00150">
    <property type="entry name" value="Cellulase"/>
    <property type="match status" value="1"/>
</dbReference>
<evidence type="ECO:0000256" key="12">
    <source>
        <dbReference type="ARBA" id="ARBA00036824"/>
    </source>
</evidence>
<evidence type="ECO:0000256" key="4">
    <source>
        <dbReference type="ARBA" id="ARBA00022692"/>
    </source>
</evidence>
<feature type="compositionally biased region" description="Basic and acidic residues" evidence="16">
    <location>
        <begin position="83"/>
        <end position="144"/>
    </location>
</feature>
<dbReference type="PANTHER" id="PTHR31297">
    <property type="entry name" value="GLUCAN ENDO-1,6-BETA-GLUCOSIDASE B"/>
    <property type="match status" value="1"/>
</dbReference>
<dbReference type="GO" id="GO:0005886">
    <property type="term" value="C:plasma membrane"/>
    <property type="evidence" value="ECO:0007669"/>
    <property type="project" value="UniProtKB-SubCell"/>
</dbReference>
<evidence type="ECO:0000259" key="18">
    <source>
        <dbReference type="Pfam" id="PF00150"/>
    </source>
</evidence>
<keyword evidence="9" id="KW-0325">Glycoprotein</keyword>
<feature type="domain" description="Glycoside hydrolase family 5" evidence="18">
    <location>
        <begin position="564"/>
        <end position="759"/>
    </location>
</feature>
<dbReference type="EMBL" id="JAESVG020000001">
    <property type="protein sequence ID" value="KAG8631029.1"/>
    <property type="molecule type" value="Genomic_DNA"/>
</dbReference>
<keyword evidence="10" id="KW-0326">Glycosidase</keyword>
<evidence type="ECO:0000256" key="11">
    <source>
        <dbReference type="ARBA" id="ARBA00023316"/>
    </source>
</evidence>
<sequence>MPREGGGYRRPSASRDRDTDRDRERRRRKAAHTSTDSSAELLSPYRDSPSPSKREDTRRGDRSDSSPDKRRRYRRGEGDDDTDRERARDRDSARERERERERQRRREKRREERRRERDAEEVAERERVRVKDRERERERDRSNEVEVVEYPASSGLSSEMDRYAARERMREEKRRRETEADLRERGVRESEAVREREREEEREERRRRRREERRGAAGQAHGQGQRDESRRRLVNDSDTSGQTPQTASSGAGMLSAGSLAALNALNEKMGFAPGEQRVRDEADSAEVRRREEKRRRKDEERRRRKEEGYESARRGDGDIYDEYLAKEERYEIDYQRGKREKRGTRVVSGQKLEKGGSEGSEVSYRWWRRKGGVGSGGSDYTALSPEEEERMRRRRKKFYITLAVIIIILAIAIPVGVVVSNRESSPAASSAAPTTGGKPSNANLEGVDPNSVPTAAKGTWLDPFSWYDTTDFNVTYTDEMIGGLPVIGLNSTWDDSTRANANVPPLDQKWEYGKMPIRGINVGGWLVMEPLITPSFWSKFKTSDGVIDEYTLAAKLPPSTVKTTFETHYSSFLAEQDFKEMQAAGFDHVRIPYGYWAVATYPGDPYVANVSWRYLLRCIEWARKYGLRVKLDMHGAPGSQNGWNHSGKQGDIGWLNGTAGTENGQRTTDIHDRLSKFFAQPRYKNVVTIWGLVNEPKMTFLDTSAVLEWTKSTVSIIRKNGITANIAFGDGFRGLDNWQGQLQDVPGLVLDVHQYVIFNVQQLILDHQAKVNFACGGWTAQAVRSMDKTTGFGATMFAEWSQADTDCAIYLNNVGVGSRWEGTLNFATGAGGGNGSVLTPTCPTNNNPRCSCREANADPGGYSPVYKQWLKEFAEAQMESFEKGWGWFYWTWKTENNAQWSYRDGLKNGILPSKTWERSFSCGGGVPDYASLGLPEYY</sequence>
<feature type="region of interest" description="Disordered" evidence="16">
    <location>
        <begin position="338"/>
        <end position="357"/>
    </location>
</feature>
<feature type="region of interest" description="Disordered" evidence="16">
    <location>
        <begin position="1"/>
        <end position="254"/>
    </location>
</feature>
<dbReference type="PANTHER" id="PTHR31297:SF34">
    <property type="entry name" value="GLUCAN 1,3-BETA-GLUCOSIDASE 2"/>
    <property type="match status" value="1"/>
</dbReference>
<protein>
    <recommendedName>
        <fullName evidence="14">glucan 1,3-beta-glucosidase</fullName>
        <ecNumber evidence="14">3.2.1.58</ecNumber>
    </recommendedName>
    <alternativeName>
        <fullName evidence="15">Exo-1,3-beta-glucanase D</fullName>
    </alternativeName>
</protein>
<keyword evidence="7 17" id="KW-1133">Transmembrane helix</keyword>
<evidence type="ECO:0000256" key="6">
    <source>
        <dbReference type="ARBA" id="ARBA00022968"/>
    </source>
</evidence>
<dbReference type="FunFam" id="3.20.20.80:FF:000033">
    <property type="entry name" value="Glucan 1,3-beta-glucosidase A"/>
    <property type="match status" value="1"/>
</dbReference>
<comment type="subcellular location">
    <subcellularLocation>
        <location evidence="1">Cell membrane</location>
        <topology evidence="1">Single-pass type II membrane protein</topology>
    </subcellularLocation>
</comment>
<dbReference type="GO" id="GO:0005576">
    <property type="term" value="C:extracellular region"/>
    <property type="evidence" value="ECO:0007669"/>
    <property type="project" value="TreeGrafter"/>
</dbReference>
<feature type="compositionally biased region" description="Basic and acidic residues" evidence="16">
    <location>
        <begin position="276"/>
        <end position="290"/>
    </location>
</feature>
<evidence type="ECO:0000256" key="5">
    <source>
        <dbReference type="ARBA" id="ARBA00022801"/>
    </source>
</evidence>
<proteinExistence type="inferred from homology"/>
<keyword evidence="20" id="KW-1185">Reference proteome</keyword>